<dbReference type="AlphaFoldDB" id="A0A225WB53"/>
<evidence type="ECO:0000313" key="3">
    <source>
        <dbReference type="Proteomes" id="UP000198211"/>
    </source>
</evidence>
<gene>
    <name evidence="2" type="ORF">PHMEG_00012504</name>
</gene>
<keyword evidence="3" id="KW-1185">Reference proteome</keyword>
<dbReference type="Proteomes" id="UP000198211">
    <property type="component" value="Unassembled WGS sequence"/>
</dbReference>
<reference evidence="3" key="1">
    <citation type="submission" date="2017-03" db="EMBL/GenBank/DDBJ databases">
        <title>Phytopthora megakarya and P. palmivora, two closely related causual agents of cacao black pod achieved similar genome size and gene model numbers by different mechanisms.</title>
        <authorList>
            <person name="Ali S."/>
            <person name="Shao J."/>
            <person name="Larry D.J."/>
            <person name="Kronmiller B."/>
            <person name="Shen D."/>
            <person name="Strem M.D."/>
            <person name="Melnick R.L."/>
            <person name="Guiltinan M.J."/>
            <person name="Tyler B.M."/>
            <person name="Meinhardt L.W."/>
            <person name="Bailey B.A."/>
        </authorList>
    </citation>
    <scope>NUCLEOTIDE SEQUENCE [LARGE SCALE GENOMIC DNA]</scope>
    <source>
        <strain evidence="3">zdho120</strain>
    </source>
</reference>
<dbReference type="PANTHER" id="PTHR46599">
    <property type="entry name" value="PIGGYBAC TRANSPOSABLE ELEMENT-DERIVED PROTEIN 4"/>
    <property type="match status" value="1"/>
</dbReference>
<name>A0A225WB53_9STRA</name>
<comment type="caution">
    <text evidence="2">The sequence shown here is derived from an EMBL/GenBank/DDBJ whole genome shotgun (WGS) entry which is preliminary data.</text>
</comment>
<proteinExistence type="predicted"/>
<dbReference type="PANTHER" id="PTHR46599:SF3">
    <property type="entry name" value="PIGGYBAC TRANSPOSABLE ELEMENT-DERIVED PROTEIN 4"/>
    <property type="match status" value="1"/>
</dbReference>
<evidence type="ECO:0000313" key="2">
    <source>
        <dbReference type="EMBL" id="OWZ14070.1"/>
    </source>
</evidence>
<sequence>MILSRSCHNVTRQFMKDKLHKWGTKLFMTCCTDTVYWLRYVTHGALYEERNLNVLAQLNMLYRTSCIFVFRMYIHQLMLEAFCGTDQHSDELGGESPTLFSADANSGPAAVIRNLAKVIPSVEDGVFRVVVTDRLYTSVQLVMQLPLRNVRHNTDRQKGVPPDLITKKTSRPSRCASRIRYHCRRKVLFATSSNVVVGSAARIFAVNRQQHQRENWRHLQGGQHTAIPCPSARLPSLDG</sequence>
<organism evidence="2 3">
    <name type="scientific">Phytophthora megakarya</name>
    <dbReference type="NCBI Taxonomy" id="4795"/>
    <lineage>
        <taxon>Eukaryota</taxon>
        <taxon>Sar</taxon>
        <taxon>Stramenopiles</taxon>
        <taxon>Oomycota</taxon>
        <taxon>Peronosporomycetes</taxon>
        <taxon>Peronosporales</taxon>
        <taxon>Peronosporaceae</taxon>
        <taxon>Phytophthora</taxon>
    </lineage>
</organism>
<evidence type="ECO:0008006" key="4">
    <source>
        <dbReference type="Google" id="ProtNLM"/>
    </source>
</evidence>
<evidence type="ECO:0000256" key="1">
    <source>
        <dbReference type="SAM" id="MobiDB-lite"/>
    </source>
</evidence>
<accession>A0A225WB53</accession>
<protein>
    <recommendedName>
        <fullName evidence="4">PiggyBac transposable element-derived protein domain-containing protein</fullName>
    </recommendedName>
</protein>
<feature type="region of interest" description="Disordered" evidence="1">
    <location>
        <begin position="218"/>
        <end position="239"/>
    </location>
</feature>
<dbReference type="STRING" id="4795.A0A225WB53"/>
<dbReference type="EMBL" id="NBNE01001425">
    <property type="protein sequence ID" value="OWZ14070.1"/>
    <property type="molecule type" value="Genomic_DNA"/>
</dbReference>
<dbReference type="OrthoDB" id="123873at2759"/>